<organism evidence="2 3">
    <name type="scientific">Sediminivirga luteola</name>
    <dbReference type="NCBI Taxonomy" id="1774748"/>
    <lineage>
        <taxon>Bacteria</taxon>
        <taxon>Bacillati</taxon>
        <taxon>Actinomycetota</taxon>
        <taxon>Actinomycetes</taxon>
        <taxon>Micrococcales</taxon>
        <taxon>Brevibacteriaceae</taxon>
        <taxon>Sediminivirga</taxon>
    </lineage>
</organism>
<dbReference type="GO" id="GO:0003676">
    <property type="term" value="F:nucleic acid binding"/>
    <property type="evidence" value="ECO:0007669"/>
    <property type="project" value="InterPro"/>
</dbReference>
<name>A0A8J2U0F6_9MICO</name>
<dbReference type="PROSITE" id="PS01123">
    <property type="entry name" value="TNASE_1"/>
    <property type="match status" value="1"/>
</dbReference>
<keyword evidence="3" id="KW-1185">Reference proteome</keyword>
<dbReference type="RefSeq" id="WP_229745203.1">
    <property type="nucleotide sequence ID" value="NZ_BMFY01000015.1"/>
</dbReference>
<dbReference type="SUPFAM" id="SSF50199">
    <property type="entry name" value="Staphylococcal nuclease"/>
    <property type="match status" value="1"/>
</dbReference>
<evidence type="ECO:0000313" key="3">
    <source>
        <dbReference type="Proteomes" id="UP000616114"/>
    </source>
</evidence>
<gene>
    <name evidence="2" type="ORF">GCM10011333_29410</name>
</gene>
<evidence type="ECO:0000259" key="1">
    <source>
        <dbReference type="PROSITE" id="PS50830"/>
    </source>
</evidence>
<protein>
    <recommendedName>
        <fullName evidence="1">TNase-like domain-containing protein</fullName>
    </recommendedName>
</protein>
<proteinExistence type="predicted"/>
<dbReference type="GO" id="GO:0004518">
    <property type="term" value="F:nuclease activity"/>
    <property type="evidence" value="ECO:0007669"/>
    <property type="project" value="InterPro"/>
</dbReference>
<feature type="domain" description="TNase-like" evidence="1">
    <location>
        <begin position="37"/>
        <end position="167"/>
    </location>
</feature>
<reference evidence="2" key="1">
    <citation type="journal article" date="2014" name="Int. J. Syst. Evol. Microbiol.">
        <title>Complete genome sequence of Corynebacterium casei LMG S-19264T (=DSM 44701T), isolated from a smear-ripened cheese.</title>
        <authorList>
            <consortium name="US DOE Joint Genome Institute (JGI-PGF)"/>
            <person name="Walter F."/>
            <person name="Albersmeier A."/>
            <person name="Kalinowski J."/>
            <person name="Ruckert C."/>
        </authorList>
    </citation>
    <scope>NUCLEOTIDE SEQUENCE</scope>
    <source>
        <strain evidence="2">CGMCC 1.12785</strain>
    </source>
</reference>
<accession>A0A8J2U0F6</accession>
<dbReference type="Gene3D" id="2.40.50.90">
    <property type="match status" value="1"/>
</dbReference>
<dbReference type="PROSITE" id="PS51257">
    <property type="entry name" value="PROKAR_LIPOPROTEIN"/>
    <property type="match status" value="1"/>
</dbReference>
<dbReference type="EMBL" id="BMFY01000015">
    <property type="protein sequence ID" value="GGA24500.1"/>
    <property type="molecule type" value="Genomic_DNA"/>
</dbReference>
<dbReference type="Proteomes" id="UP000616114">
    <property type="component" value="Unassembled WGS sequence"/>
</dbReference>
<dbReference type="InterPro" id="IPR002071">
    <property type="entry name" value="Thermonucl_AS"/>
</dbReference>
<dbReference type="SMART" id="SM00318">
    <property type="entry name" value="SNc"/>
    <property type="match status" value="1"/>
</dbReference>
<dbReference type="InterPro" id="IPR035437">
    <property type="entry name" value="SNase_OB-fold_sf"/>
</dbReference>
<dbReference type="PROSITE" id="PS50830">
    <property type="entry name" value="TNASE_3"/>
    <property type="match status" value="1"/>
</dbReference>
<dbReference type="InterPro" id="IPR016071">
    <property type="entry name" value="Staphylococal_nuclease_OB-fold"/>
</dbReference>
<dbReference type="Pfam" id="PF00565">
    <property type="entry name" value="SNase"/>
    <property type="match status" value="1"/>
</dbReference>
<sequence length="167" mass="17548">MTVRRTQALPAPAVTCLAVILGVLLGGCQVPGGAGERPSAVPVVAIVDGDTIRVDLGGETERVRLLGIDTPELGRGGTADEPCAVEARERLAELIGDQIVLVPDPAQGDRDRYGRLLRYADTPEGVDAGLVLVAEGLADLYWAADDITRWDDYLRAYDEAPAPACAG</sequence>
<comment type="caution">
    <text evidence="2">The sequence shown here is derived from an EMBL/GenBank/DDBJ whole genome shotgun (WGS) entry which is preliminary data.</text>
</comment>
<dbReference type="AlphaFoldDB" id="A0A8J2U0F6"/>
<evidence type="ECO:0000313" key="2">
    <source>
        <dbReference type="EMBL" id="GGA24500.1"/>
    </source>
</evidence>
<reference evidence="2" key="2">
    <citation type="submission" date="2020-09" db="EMBL/GenBank/DDBJ databases">
        <authorList>
            <person name="Sun Q."/>
            <person name="Zhou Y."/>
        </authorList>
    </citation>
    <scope>NUCLEOTIDE SEQUENCE</scope>
    <source>
        <strain evidence="2">CGMCC 1.12785</strain>
    </source>
</reference>